<keyword evidence="3" id="KW-1185">Reference proteome</keyword>
<evidence type="ECO:0000313" key="3">
    <source>
        <dbReference type="Proteomes" id="UP001472677"/>
    </source>
</evidence>
<evidence type="ECO:0000256" key="1">
    <source>
        <dbReference type="SAM" id="MobiDB-lite"/>
    </source>
</evidence>
<name>A0ABR2FNL3_9ROSI</name>
<organism evidence="2 3">
    <name type="scientific">Hibiscus sabdariffa</name>
    <name type="common">roselle</name>
    <dbReference type="NCBI Taxonomy" id="183260"/>
    <lineage>
        <taxon>Eukaryota</taxon>
        <taxon>Viridiplantae</taxon>
        <taxon>Streptophyta</taxon>
        <taxon>Embryophyta</taxon>
        <taxon>Tracheophyta</taxon>
        <taxon>Spermatophyta</taxon>
        <taxon>Magnoliopsida</taxon>
        <taxon>eudicotyledons</taxon>
        <taxon>Gunneridae</taxon>
        <taxon>Pentapetalae</taxon>
        <taxon>rosids</taxon>
        <taxon>malvids</taxon>
        <taxon>Malvales</taxon>
        <taxon>Malvaceae</taxon>
        <taxon>Malvoideae</taxon>
        <taxon>Hibiscus</taxon>
    </lineage>
</organism>
<dbReference type="EMBL" id="JBBPBM010000005">
    <property type="protein sequence ID" value="KAK8583707.1"/>
    <property type="molecule type" value="Genomic_DNA"/>
</dbReference>
<comment type="caution">
    <text evidence="2">The sequence shown here is derived from an EMBL/GenBank/DDBJ whole genome shotgun (WGS) entry which is preliminary data.</text>
</comment>
<reference evidence="2 3" key="1">
    <citation type="journal article" date="2024" name="G3 (Bethesda)">
        <title>Genome assembly of Hibiscus sabdariffa L. provides insights into metabolisms of medicinal natural products.</title>
        <authorList>
            <person name="Kim T."/>
        </authorList>
    </citation>
    <scope>NUCLEOTIDE SEQUENCE [LARGE SCALE GENOMIC DNA]</scope>
    <source>
        <strain evidence="2">TK-2024</strain>
        <tissue evidence="2">Old leaves</tissue>
    </source>
</reference>
<sequence>MFHQIRNGAIGMFLFSRKLLIREGLLEASGRLLKLRYGAGELVRVSVSMRDTHDSFWKRKKRSITSAFSDHEGEKDITSKGDLDHDLPMAFDDVRDMALQSKDLVNTALSTHQCHSPPPLVPPLIEIMNVQRSNGDQPQCDLDDGRDQSEEESPGYF</sequence>
<dbReference type="Proteomes" id="UP001472677">
    <property type="component" value="Unassembled WGS sequence"/>
</dbReference>
<accession>A0ABR2FNL3</accession>
<evidence type="ECO:0000313" key="2">
    <source>
        <dbReference type="EMBL" id="KAK8583707.1"/>
    </source>
</evidence>
<proteinExistence type="predicted"/>
<gene>
    <name evidence="2" type="ORF">V6N12_067967</name>
</gene>
<feature type="region of interest" description="Disordered" evidence="1">
    <location>
        <begin position="133"/>
        <end position="157"/>
    </location>
</feature>
<protein>
    <submittedName>
        <fullName evidence="2">Uncharacterized protein</fullName>
    </submittedName>
</protein>